<comment type="caution">
    <text evidence="1">The sequence shown here is derived from an EMBL/GenBank/DDBJ whole genome shotgun (WGS) entry which is preliminary data.</text>
</comment>
<keyword evidence="2" id="KW-1185">Reference proteome</keyword>
<accession>A0A8T0IDD3</accession>
<evidence type="ECO:0000313" key="2">
    <source>
        <dbReference type="Proteomes" id="UP000822688"/>
    </source>
</evidence>
<dbReference type="Proteomes" id="UP000822688">
    <property type="component" value="Chromosome 4"/>
</dbReference>
<organism evidence="1 2">
    <name type="scientific">Ceratodon purpureus</name>
    <name type="common">Fire moss</name>
    <name type="synonym">Dicranum purpureum</name>
    <dbReference type="NCBI Taxonomy" id="3225"/>
    <lineage>
        <taxon>Eukaryota</taxon>
        <taxon>Viridiplantae</taxon>
        <taxon>Streptophyta</taxon>
        <taxon>Embryophyta</taxon>
        <taxon>Bryophyta</taxon>
        <taxon>Bryophytina</taxon>
        <taxon>Bryopsida</taxon>
        <taxon>Dicranidae</taxon>
        <taxon>Pseudoditrichales</taxon>
        <taxon>Ditrichaceae</taxon>
        <taxon>Ceratodon</taxon>
    </lineage>
</organism>
<dbReference type="EMBL" id="CM026424">
    <property type="protein sequence ID" value="KAG0581422.1"/>
    <property type="molecule type" value="Genomic_DNA"/>
</dbReference>
<reference evidence="1" key="1">
    <citation type="submission" date="2020-06" db="EMBL/GenBank/DDBJ databases">
        <title>WGS assembly of Ceratodon purpureus strain R40.</title>
        <authorList>
            <person name="Carey S.B."/>
            <person name="Jenkins J."/>
            <person name="Shu S."/>
            <person name="Lovell J.T."/>
            <person name="Sreedasyam A."/>
            <person name="Maumus F."/>
            <person name="Tiley G.P."/>
            <person name="Fernandez-Pozo N."/>
            <person name="Barry K."/>
            <person name="Chen C."/>
            <person name="Wang M."/>
            <person name="Lipzen A."/>
            <person name="Daum C."/>
            <person name="Saski C.A."/>
            <person name="Payton A.C."/>
            <person name="Mcbreen J.C."/>
            <person name="Conrad R.E."/>
            <person name="Kollar L.M."/>
            <person name="Olsson S."/>
            <person name="Huttunen S."/>
            <person name="Landis J.B."/>
            <person name="Wickett N.J."/>
            <person name="Johnson M.G."/>
            <person name="Rensing S.A."/>
            <person name="Grimwood J."/>
            <person name="Schmutz J."/>
            <person name="Mcdaniel S.F."/>
        </authorList>
    </citation>
    <scope>NUCLEOTIDE SEQUENCE</scope>
    <source>
        <strain evidence="1">R40</strain>
    </source>
</reference>
<evidence type="ECO:0000313" key="1">
    <source>
        <dbReference type="EMBL" id="KAG0581422.1"/>
    </source>
</evidence>
<gene>
    <name evidence="1" type="ORF">KC19_4G250100</name>
</gene>
<protein>
    <submittedName>
        <fullName evidence="1">Uncharacterized protein</fullName>
    </submittedName>
</protein>
<dbReference type="AlphaFoldDB" id="A0A8T0IDD3"/>
<sequence length="102" mass="11616">MEPFNLALTPARKGACVVELWCKWWNGDTSTEGEMIFLEEEPLHGRAYGLRGRPRGGSLFRAKGRRPCTRVPTGLRSFCVTSCLLQKSPFLCCPIFSMWKEF</sequence>
<proteinExistence type="predicted"/>
<name>A0A8T0IDD3_CERPU</name>